<dbReference type="RefSeq" id="WP_202765842.1">
    <property type="nucleotide sequence ID" value="NZ_JAESWA010000005.1"/>
</dbReference>
<dbReference type="AlphaFoldDB" id="A0A937FCW8"/>
<evidence type="ECO:0000313" key="1">
    <source>
        <dbReference type="EMBL" id="MBL4930460.1"/>
    </source>
</evidence>
<organism evidence="1 2">
    <name type="scientific">Clostridium paridis</name>
    <dbReference type="NCBI Taxonomy" id="2803863"/>
    <lineage>
        <taxon>Bacteria</taxon>
        <taxon>Bacillati</taxon>
        <taxon>Bacillota</taxon>
        <taxon>Clostridia</taxon>
        <taxon>Eubacteriales</taxon>
        <taxon>Clostridiaceae</taxon>
        <taxon>Clostridium</taxon>
    </lineage>
</organism>
<gene>
    <name evidence="1" type="ORF">JK634_01360</name>
</gene>
<evidence type="ECO:0000313" key="2">
    <source>
        <dbReference type="Proteomes" id="UP000623681"/>
    </source>
</evidence>
<protein>
    <submittedName>
        <fullName evidence="1">Uncharacterized protein</fullName>
    </submittedName>
</protein>
<reference evidence="1" key="1">
    <citation type="submission" date="2021-01" db="EMBL/GenBank/DDBJ databases">
        <title>Genome public.</title>
        <authorList>
            <person name="Liu C."/>
            <person name="Sun Q."/>
        </authorList>
    </citation>
    <scope>NUCLEOTIDE SEQUENCE</scope>
    <source>
        <strain evidence="1">YIM B02565</strain>
    </source>
</reference>
<comment type="caution">
    <text evidence="1">The sequence shown here is derived from an EMBL/GenBank/DDBJ whole genome shotgun (WGS) entry which is preliminary data.</text>
</comment>
<dbReference type="Proteomes" id="UP000623681">
    <property type="component" value="Unassembled WGS sequence"/>
</dbReference>
<keyword evidence="2" id="KW-1185">Reference proteome</keyword>
<dbReference type="EMBL" id="JAESWA010000005">
    <property type="protein sequence ID" value="MBL4930460.1"/>
    <property type="molecule type" value="Genomic_DNA"/>
</dbReference>
<accession>A0A937FCW8</accession>
<proteinExistence type="predicted"/>
<name>A0A937FCW8_9CLOT</name>
<sequence>MFLKVGEIRVFVDNNTKSVVKDLYFTYAGYKWKDPRIKKIVAGFGNSTGINTSGIEEKTALVMYHVDESGNKHEYKIYERLFAGENREILVKINNFNEDGSFDISIDTEYDHTR</sequence>